<comment type="catalytic activity">
    <reaction evidence="1">
        <text>Thiol-dependent hydrolysis of ester, thioester, amide, peptide and isopeptide bonds formed by the C-terminal Gly of ubiquitin (a 76-residue protein attached to proteins as an intracellular targeting signal).</text>
        <dbReference type="EC" id="3.4.19.12"/>
    </reaction>
</comment>
<dbReference type="PANTHER" id="PTHR21646">
    <property type="entry name" value="UBIQUITIN CARBOXYL-TERMINAL HYDROLASE"/>
    <property type="match status" value="1"/>
</dbReference>
<evidence type="ECO:0000259" key="10">
    <source>
        <dbReference type="PROSITE" id="PS51283"/>
    </source>
</evidence>
<dbReference type="Proteomes" id="UP001445335">
    <property type="component" value="Unassembled WGS sequence"/>
</dbReference>
<dbReference type="InterPro" id="IPR028889">
    <property type="entry name" value="USP"/>
</dbReference>
<feature type="region of interest" description="Disordered" evidence="8">
    <location>
        <begin position="686"/>
        <end position="716"/>
    </location>
</feature>
<dbReference type="Pfam" id="PF00443">
    <property type="entry name" value="UCH"/>
    <property type="match status" value="1"/>
</dbReference>
<dbReference type="PROSITE" id="PS50235">
    <property type="entry name" value="USP_3"/>
    <property type="match status" value="1"/>
</dbReference>
<feature type="region of interest" description="Disordered" evidence="8">
    <location>
        <begin position="1"/>
        <end position="38"/>
    </location>
</feature>
<reference evidence="11 12" key="1">
    <citation type="journal article" date="2024" name="Nat. Commun.">
        <title>Phylogenomics reveals the evolutionary origins of lichenization in chlorophyte algae.</title>
        <authorList>
            <person name="Puginier C."/>
            <person name="Libourel C."/>
            <person name="Otte J."/>
            <person name="Skaloud P."/>
            <person name="Haon M."/>
            <person name="Grisel S."/>
            <person name="Petersen M."/>
            <person name="Berrin J.G."/>
            <person name="Delaux P.M."/>
            <person name="Dal Grande F."/>
            <person name="Keller J."/>
        </authorList>
    </citation>
    <scope>NUCLEOTIDE SEQUENCE [LARGE SCALE GENOMIC DNA]</scope>
    <source>
        <strain evidence="11 12">SAG 245.80</strain>
    </source>
</reference>
<comment type="caution">
    <text evidence="11">The sequence shown here is derived from an EMBL/GenBank/DDBJ whole genome shotgun (WGS) entry which is preliminary data.</text>
</comment>
<dbReference type="Gene3D" id="3.30.2230.10">
    <property type="entry name" value="DUSP-like"/>
    <property type="match status" value="1"/>
</dbReference>
<evidence type="ECO:0000256" key="5">
    <source>
        <dbReference type="ARBA" id="ARBA00022786"/>
    </source>
</evidence>
<feature type="region of interest" description="Disordered" evidence="8">
    <location>
        <begin position="747"/>
        <end position="808"/>
    </location>
</feature>
<evidence type="ECO:0000256" key="3">
    <source>
        <dbReference type="ARBA" id="ARBA00012759"/>
    </source>
</evidence>
<evidence type="ECO:0000256" key="6">
    <source>
        <dbReference type="ARBA" id="ARBA00022801"/>
    </source>
</evidence>
<dbReference type="InterPro" id="IPR001394">
    <property type="entry name" value="Peptidase_C19_UCH"/>
</dbReference>
<feature type="compositionally biased region" description="Pro residues" evidence="8">
    <location>
        <begin position="781"/>
        <end position="790"/>
    </location>
</feature>
<dbReference type="PROSITE" id="PS00973">
    <property type="entry name" value="USP_2"/>
    <property type="match status" value="1"/>
</dbReference>
<evidence type="ECO:0000256" key="4">
    <source>
        <dbReference type="ARBA" id="ARBA00022670"/>
    </source>
</evidence>
<keyword evidence="6" id="KW-0378">Hydrolase</keyword>
<evidence type="ECO:0000313" key="12">
    <source>
        <dbReference type="Proteomes" id="UP001445335"/>
    </source>
</evidence>
<keyword evidence="4" id="KW-0645">Protease</keyword>
<dbReference type="SUPFAM" id="SSF143791">
    <property type="entry name" value="DUSP-like"/>
    <property type="match status" value="1"/>
</dbReference>
<evidence type="ECO:0000256" key="2">
    <source>
        <dbReference type="ARBA" id="ARBA00009085"/>
    </source>
</evidence>
<keyword evidence="12" id="KW-1185">Reference proteome</keyword>
<evidence type="ECO:0000256" key="7">
    <source>
        <dbReference type="ARBA" id="ARBA00022807"/>
    </source>
</evidence>
<evidence type="ECO:0000259" key="9">
    <source>
        <dbReference type="PROSITE" id="PS50235"/>
    </source>
</evidence>
<dbReference type="PANTHER" id="PTHR21646:SF24">
    <property type="entry name" value="UBIQUITIN CARBOXYL-TERMINAL HYDROLASE"/>
    <property type="match status" value="1"/>
</dbReference>
<dbReference type="SMART" id="SM00695">
    <property type="entry name" value="DUSP"/>
    <property type="match status" value="1"/>
</dbReference>
<gene>
    <name evidence="11" type="ORF">WJX81_002290</name>
</gene>
<dbReference type="Pfam" id="PF06337">
    <property type="entry name" value="DUSP"/>
    <property type="match status" value="1"/>
</dbReference>
<dbReference type="PROSITE" id="PS00972">
    <property type="entry name" value="USP_1"/>
    <property type="match status" value="1"/>
</dbReference>
<proteinExistence type="inferred from homology"/>
<feature type="region of interest" description="Disordered" evidence="8">
    <location>
        <begin position="1069"/>
        <end position="1144"/>
    </location>
</feature>
<organism evidence="11 12">
    <name type="scientific">Elliptochloris bilobata</name>
    <dbReference type="NCBI Taxonomy" id="381761"/>
    <lineage>
        <taxon>Eukaryota</taxon>
        <taxon>Viridiplantae</taxon>
        <taxon>Chlorophyta</taxon>
        <taxon>core chlorophytes</taxon>
        <taxon>Trebouxiophyceae</taxon>
        <taxon>Trebouxiophyceae incertae sedis</taxon>
        <taxon>Elliptochloris clade</taxon>
        <taxon>Elliptochloris</taxon>
    </lineage>
</organism>
<feature type="compositionally biased region" description="Low complexity" evidence="8">
    <location>
        <begin position="25"/>
        <end position="38"/>
    </location>
</feature>
<feature type="domain" description="USP" evidence="9">
    <location>
        <begin position="325"/>
        <end position="1061"/>
    </location>
</feature>
<dbReference type="InterPro" id="IPR018200">
    <property type="entry name" value="USP_CS"/>
</dbReference>
<dbReference type="InterPro" id="IPR006615">
    <property type="entry name" value="Pept_C19_DUSP"/>
</dbReference>
<dbReference type="SUPFAM" id="SSF54001">
    <property type="entry name" value="Cysteine proteinases"/>
    <property type="match status" value="1"/>
</dbReference>
<feature type="domain" description="DUSP" evidence="10">
    <location>
        <begin position="36"/>
        <end position="154"/>
    </location>
</feature>
<comment type="similarity">
    <text evidence="2">Belongs to the peptidase C19 family.</text>
</comment>
<name>A0AAW1SIA4_9CHLO</name>
<dbReference type="InterPro" id="IPR035927">
    <property type="entry name" value="DUSP-like_sf"/>
</dbReference>
<dbReference type="CDD" id="cd02674">
    <property type="entry name" value="Peptidase_C19R"/>
    <property type="match status" value="1"/>
</dbReference>
<dbReference type="GO" id="GO:0016579">
    <property type="term" value="P:protein deubiquitination"/>
    <property type="evidence" value="ECO:0007669"/>
    <property type="project" value="InterPro"/>
</dbReference>
<dbReference type="GO" id="GO:0004843">
    <property type="term" value="F:cysteine-type deubiquitinase activity"/>
    <property type="evidence" value="ECO:0007669"/>
    <property type="project" value="UniProtKB-EC"/>
</dbReference>
<dbReference type="EC" id="3.4.19.12" evidence="3"/>
<sequence>MTTKSDSDGLDRPRTPEELEEPAASHEPAALAAPAQGPEAELAELGELEESNFPPAEGDKQYLITSRWWRRWCRYTGLNEAGQGTRAAGEGAEEPAQRPTAIDNSELLEGSGPAQTLRVDLREGSDYKLVCEPAWRALVLRFPLSGPEIARTVVLEGVTERPVVEIYPLRLHVVLSSKLADEVHLTLGKGAKVGELKRKACQALGVQEADVQMWDYFSNAVYGASPLEGEKLEETLEKARIMDKNNLLLLEKDEHGEFNFDAVPVINGPERGFAASGTGPLLLSSRPAQPLALGGPTLALSSPPARPLSVTDTVYQAAGTPHGQAGLSNLGNTCFMNSSLQCLSHSAPLARVFLSGAYAADLNRDNPLGNRGELAEAFGALMRKLWQGGVSSVAPKAFRGALIRFAPQFKGYAQQDSQELLAFLLDGLHEDLNRVHKKPYIEEPDTAGLPDEVVADKTWANYRARNDSVMVDHFQGLYKSTLVCPDCGNTSVKFDPFMYTTLALPSARMRTLMVTLVMVNGSAPPTTHALALPKAGTVAALYRALAAASGLPPEERPEERLLVVEVASHRVARRLDNLTEALAEVHKRDLLLAYQFSSREAGPLGGGQEVHVFHKREPRKRPYYQLTSSSSSAFAAPLVLFLPQAALGAVRTRAVKADWQHEWLVPGGCALGAAVEAALRPFKRVRTEAPKASSTPAPATRSEAASAATHAGAAGPSCNGAAAEANGYSADTHAARRAVVAGTLQLAPSNDLEAPNTPPGLGSVRTGDSNGGDPGGNGGGGPPPLVPLQPEPVERGPEPASPSGGAPLAALASVPVAEPFDMFAQQMPAQEPEENDALGAAPGSGPAWQLKRANLYGETRLVTEPRPLPSQPACFAVDWRGDGGPEYDAAGLEAPVLSEGAHAAQADAAAAPPSHTLHECLEAFLQAEQLGEGDSWFCGRCKTHVQAQKKLDLWRLPELLVVLIKRFEHTCSGRVKLDAPVSFPLQALDLAPYLAHAQEVPPVYDLYAVSNHYGAYGGGHYTAYCRGSDNAWHCFDDPHVSAVDAERVQSPAAYVLFYRRLAEAAADPGGLAASAPDTDMPDVDAAPAFDPNEGPVPNPALAGSDGASLACDPEGVVVTDGGHGSNGGNGGGNGGSNGGGDAHC</sequence>
<feature type="compositionally biased region" description="Gly residues" evidence="8">
    <location>
        <begin position="769"/>
        <end position="780"/>
    </location>
</feature>
<dbReference type="PROSITE" id="PS51283">
    <property type="entry name" value="DUSP"/>
    <property type="match status" value="1"/>
</dbReference>
<evidence type="ECO:0000256" key="8">
    <source>
        <dbReference type="SAM" id="MobiDB-lite"/>
    </source>
</evidence>
<dbReference type="InterPro" id="IPR050185">
    <property type="entry name" value="Ub_carboxyl-term_hydrolase"/>
</dbReference>
<dbReference type="Gene3D" id="3.10.20.90">
    <property type="entry name" value="Phosphatidylinositol 3-kinase Catalytic Subunit, Chain A, domain 1"/>
    <property type="match status" value="1"/>
</dbReference>
<dbReference type="InterPro" id="IPR038765">
    <property type="entry name" value="Papain-like_cys_pep_sf"/>
</dbReference>
<evidence type="ECO:0000313" key="11">
    <source>
        <dbReference type="EMBL" id="KAK9845282.1"/>
    </source>
</evidence>
<dbReference type="GO" id="GO:0006508">
    <property type="term" value="P:proteolysis"/>
    <property type="evidence" value="ECO:0007669"/>
    <property type="project" value="UniProtKB-KW"/>
</dbReference>
<dbReference type="Gene3D" id="3.90.70.10">
    <property type="entry name" value="Cysteine proteinases"/>
    <property type="match status" value="2"/>
</dbReference>
<keyword evidence="5" id="KW-0833">Ubl conjugation pathway</keyword>
<evidence type="ECO:0000256" key="1">
    <source>
        <dbReference type="ARBA" id="ARBA00000707"/>
    </source>
</evidence>
<feature type="compositionally biased region" description="Gly residues" evidence="8">
    <location>
        <begin position="1121"/>
        <end position="1144"/>
    </location>
</feature>
<dbReference type="AlphaFoldDB" id="A0AAW1SIA4"/>
<keyword evidence="7" id="KW-0788">Thiol protease</keyword>
<protein>
    <recommendedName>
        <fullName evidence="3">ubiquitinyl hydrolase 1</fullName>
        <ecNumber evidence="3">3.4.19.12</ecNumber>
    </recommendedName>
</protein>
<feature type="compositionally biased region" description="Basic and acidic residues" evidence="8">
    <location>
        <begin position="1"/>
        <end position="17"/>
    </location>
</feature>
<accession>A0AAW1SIA4</accession>
<feature type="compositionally biased region" description="Low complexity" evidence="8">
    <location>
        <begin position="690"/>
        <end position="716"/>
    </location>
</feature>
<dbReference type="EMBL" id="JALJOU010000003">
    <property type="protein sequence ID" value="KAK9845282.1"/>
    <property type="molecule type" value="Genomic_DNA"/>
</dbReference>